<sequence>MTKNRDHFRSPAKLHTAAPSSSAPASLKDVKFQAVAVATAALAALVACSPAHPPKPAPKPHASAVAPTRNPYQAGAEPAWRAKLPEAPEALTFDNTTKTLVVLSTHNSLRRLTGYAVTGKNRALPTWRYYLPQGSTATSLDAAAGSVYLTIGPDAEHAADAGAASNDAGTASDGAGAASTQASPSASSSGPSTSPSPPASPSATSSASQSLDATASAAPASEPASGDGRASRSDLVILSARTGSASFTWSTDNSLGGDVPAIVGASEAGLGVVGVGRTSSVAALVGASGTVENSVRTYFPPTLTLEPQVSPGLVRLQTNKSGNGEFVQFPSLGRAEGNECWAATDGTVCVAAEGSLHVEAGGKHTDPTPGADATPSAPVSVQPGNPTAKPGASASPATSESATPASGDAVGLNPESSGVVVVEWNSSGHAVSVTAAPVGSAALGYALAGVNADVTSRELKAALLERVEPAETGEAAVLSDGKWLPKSQWKAGGDALPLGAPFAMVGKNIVDLTSGKPANAQGTTGIVGSGSAHNMFFQWDGRELIYLRPLGE</sequence>
<proteinExistence type="predicted"/>
<feature type="compositionally biased region" description="Low complexity" evidence="1">
    <location>
        <begin position="201"/>
        <end position="225"/>
    </location>
</feature>
<evidence type="ECO:0000256" key="1">
    <source>
        <dbReference type="SAM" id="MobiDB-lite"/>
    </source>
</evidence>
<reference evidence="2 3" key="1">
    <citation type="submission" date="2023-07" db="EMBL/GenBank/DDBJ databases">
        <title>Sequencing the genomes of 1000 actinobacteria strains.</title>
        <authorList>
            <person name="Klenk H.-P."/>
        </authorList>
    </citation>
    <scope>NUCLEOTIDE SEQUENCE [LARGE SCALE GENOMIC DNA]</scope>
    <source>
        <strain evidence="2 3">DSM 102162</strain>
    </source>
</reference>
<feature type="region of interest" description="Disordered" evidence="1">
    <location>
        <begin position="161"/>
        <end position="230"/>
    </location>
</feature>
<name>A0ABT9NC87_9ACTO</name>
<feature type="region of interest" description="Disordered" evidence="1">
    <location>
        <begin position="1"/>
        <end position="25"/>
    </location>
</feature>
<feature type="compositionally biased region" description="Low complexity" evidence="1">
    <location>
        <begin position="392"/>
        <end position="406"/>
    </location>
</feature>
<gene>
    <name evidence="2" type="ORF">J2S49_000902</name>
</gene>
<feature type="compositionally biased region" description="Low complexity" evidence="1">
    <location>
        <begin position="161"/>
        <end position="193"/>
    </location>
</feature>
<dbReference type="Proteomes" id="UP001235966">
    <property type="component" value="Unassembled WGS sequence"/>
</dbReference>
<comment type="caution">
    <text evidence="2">The sequence shown here is derived from an EMBL/GenBank/DDBJ whole genome shotgun (WGS) entry which is preliminary data.</text>
</comment>
<protein>
    <submittedName>
        <fullName evidence="2">Uncharacterized protein</fullName>
    </submittedName>
</protein>
<evidence type="ECO:0000313" key="3">
    <source>
        <dbReference type="Proteomes" id="UP001235966"/>
    </source>
</evidence>
<accession>A0ABT9NC87</accession>
<organism evidence="2 3">
    <name type="scientific">Arcanobacterium wilhelmae</name>
    <dbReference type="NCBI Taxonomy" id="1803177"/>
    <lineage>
        <taxon>Bacteria</taxon>
        <taxon>Bacillati</taxon>
        <taxon>Actinomycetota</taxon>
        <taxon>Actinomycetes</taxon>
        <taxon>Actinomycetales</taxon>
        <taxon>Actinomycetaceae</taxon>
        <taxon>Arcanobacterium</taxon>
    </lineage>
</organism>
<evidence type="ECO:0000313" key="2">
    <source>
        <dbReference type="EMBL" id="MDP9800826.1"/>
    </source>
</evidence>
<dbReference type="EMBL" id="JAUSQW010000001">
    <property type="protein sequence ID" value="MDP9800826.1"/>
    <property type="molecule type" value="Genomic_DNA"/>
</dbReference>
<keyword evidence="3" id="KW-1185">Reference proteome</keyword>
<feature type="region of interest" description="Disordered" evidence="1">
    <location>
        <begin position="360"/>
        <end position="411"/>
    </location>
</feature>
<dbReference type="RefSeq" id="WP_278058314.1">
    <property type="nucleotide sequence ID" value="NZ_CP121247.1"/>
</dbReference>